<dbReference type="Gene3D" id="3.90.660.10">
    <property type="match status" value="1"/>
</dbReference>
<accession>A0A4R8Y101</accession>
<dbReference type="Gene3D" id="3.50.50.60">
    <property type="entry name" value="FAD/NAD(P)-binding domain"/>
    <property type="match status" value="1"/>
</dbReference>
<dbReference type="AlphaFoldDB" id="A0A4R8Y101"/>
<reference evidence="1 2" key="1">
    <citation type="submission" date="2019-03" db="EMBL/GenBank/DDBJ databases">
        <title>Genomics of glacier-inhabiting Cryobacterium strains.</title>
        <authorList>
            <person name="Liu Q."/>
            <person name="Xin Y.-H."/>
        </authorList>
    </citation>
    <scope>NUCLEOTIDE SEQUENCE [LARGE SCALE GENOMIC DNA]</scope>
    <source>
        <strain evidence="1 2">TMT2-48-2</strain>
    </source>
</reference>
<dbReference type="Proteomes" id="UP000298433">
    <property type="component" value="Unassembled WGS sequence"/>
</dbReference>
<gene>
    <name evidence="1" type="ORF">E3T23_00510</name>
</gene>
<keyword evidence="2" id="KW-1185">Reference proteome</keyword>
<evidence type="ECO:0000313" key="2">
    <source>
        <dbReference type="Proteomes" id="UP000298433"/>
    </source>
</evidence>
<dbReference type="EMBL" id="SOGN01000005">
    <property type="protein sequence ID" value="TFC84217.1"/>
    <property type="molecule type" value="Genomic_DNA"/>
</dbReference>
<protein>
    <submittedName>
        <fullName evidence="1">FAD-dependent oxidoreductase</fullName>
    </submittedName>
</protein>
<dbReference type="OrthoDB" id="9767561at2"/>
<evidence type="ECO:0000313" key="1">
    <source>
        <dbReference type="EMBL" id="TFC84217.1"/>
    </source>
</evidence>
<dbReference type="RefSeq" id="WP_134368468.1">
    <property type="nucleotide sequence ID" value="NZ_SOGN01000005.1"/>
</dbReference>
<name>A0A4R8Y101_9MICO</name>
<proteinExistence type="predicted"/>
<comment type="caution">
    <text evidence="1">The sequence shown here is derived from an EMBL/GenBank/DDBJ whole genome shotgun (WGS) entry which is preliminary data.</text>
</comment>
<dbReference type="Pfam" id="PF13450">
    <property type="entry name" value="NAD_binding_8"/>
    <property type="match status" value="1"/>
</dbReference>
<dbReference type="InterPro" id="IPR036188">
    <property type="entry name" value="FAD/NAD-bd_sf"/>
</dbReference>
<sequence length="324" mass="34268">METWDVVVVGAGVCGLTIARHLQEYGRAVLLLDKGSRPGGRLGGRPLGGTLLNPSVDTVRSHDDEVTREITRRTGARFAPVFEGHADWIFDVPVGDIATRWAAGTTLMRTFVTHLAVKDSGLIHVVPHASGAPFVGRAVVLTAPVPQSVQILRSTGLAVAPGLLDVVYDKRAVLLCVVDGVVDGVGGGVGSGVGEDNLGIRPASDGVIETVRVRHRGDARRVWLEVFASPLWSEATWDADATFSQAALLAELIRLRPGLRVVDSELKRWRYANAVGAVSDATFSRSEDQPGIFVAGDGFGQLQGHPSGVARAVRSGLDVARALA</sequence>
<organism evidence="1 2">
    <name type="scientific">Cryobacterium cheniae</name>
    <dbReference type="NCBI Taxonomy" id="1259262"/>
    <lineage>
        <taxon>Bacteria</taxon>
        <taxon>Bacillati</taxon>
        <taxon>Actinomycetota</taxon>
        <taxon>Actinomycetes</taxon>
        <taxon>Micrococcales</taxon>
        <taxon>Microbacteriaceae</taxon>
        <taxon>Cryobacterium</taxon>
    </lineage>
</organism>
<dbReference type="SUPFAM" id="SSF51905">
    <property type="entry name" value="FAD/NAD(P)-binding domain"/>
    <property type="match status" value="1"/>
</dbReference>